<feature type="region of interest" description="Disordered" evidence="1">
    <location>
        <begin position="146"/>
        <end position="214"/>
    </location>
</feature>
<evidence type="ECO:0000313" key="3">
    <source>
        <dbReference type="EMBL" id="XCI79424.1"/>
    </source>
</evidence>
<feature type="compositionally biased region" description="Low complexity" evidence="1">
    <location>
        <begin position="186"/>
        <end position="197"/>
    </location>
</feature>
<proteinExistence type="predicted"/>
<name>A0AAU8I1S7_9XANT</name>
<accession>A0AAU8I1S7</accession>
<feature type="compositionally biased region" description="Low complexity" evidence="1">
    <location>
        <begin position="153"/>
        <end position="178"/>
    </location>
</feature>
<evidence type="ECO:0000313" key="4">
    <source>
        <dbReference type="Proteomes" id="UP001430647"/>
    </source>
</evidence>
<keyword evidence="4" id="KW-1185">Reference proteome</keyword>
<dbReference type="KEGG" id="xin:Q7W82_14205"/>
<organism evidence="3">
    <name type="scientific">Xanthomonas indica</name>
    <dbReference type="NCBI Taxonomy" id="2912242"/>
    <lineage>
        <taxon>Bacteria</taxon>
        <taxon>Pseudomonadati</taxon>
        <taxon>Pseudomonadota</taxon>
        <taxon>Gammaproteobacteria</taxon>
        <taxon>Lysobacterales</taxon>
        <taxon>Lysobacteraceae</taxon>
        <taxon>Xanthomonas</taxon>
    </lineage>
</organism>
<evidence type="ECO:0000256" key="1">
    <source>
        <dbReference type="SAM" id="MobiDB-lite"/>
    </source>
</evidence>
<dbReference type="PANTHER" id="PTHR38664:SF1">
    <property type="entry name" value="SLR0058 PROTEIN"/>
    <property type="match status" value="1"/>
</dbReference>
<dbReference type="Proteomes" id="UP001430647">
    <property type="component" value="Unassembled WGS sequence"/>
</dbReference>
<dbReference type="EMBL" id="CP131914">
    <property type="protein sequence ID" value="XCI79424.1"/>
    <property type="molecule type" value="Genomic_DNA"/>
</dbReference>
<protein>
    <submittedName>
        <fullName evidence="3">Phasin family protein</fullName>
    </submittedName>
</protein>
<gene>
    <name evidence="2" type="ORF">L3V74_05240</name>
    <name evidence="3" type="ORF">Q7W82_14205</name>
</gene>
<feature type="region of interest" description="Disordered" evidence="1">
    <location>
        <begin position="1"/>
        <end position="21"/>
    </location>
</feature>
<reference evidence="2" key="2">
    <citation type="submission" date="2022-01" db="EMBL/GenBank/DDBJ databases">
        <authorList>
            <person name="Rana R."/>
            <person name="Patil P.B."/>
        </authorList>
    </citation>
    <scope>NUCLEOTIDE SEQUENCE</scope>
    <source>
        <strain evidence="2">PPL560</strain>
    </source>
</reference>
<reference evidence="3" key="3">
    <citation type="submission" date="2023-08" db="EMBL/GenBank/DDBJ databases">
        <title>Complete genome sequence of Xanthomonas indica.</title>
        <authorList>
            <person name="Patil P.B."/>
            <person name="Rana R."/>
        </authorList>
    </citation>
    <scope>NUCLEOTIDE SEQUENCE</scope>
    <source>
        <strain evidence="3">PPL560</strain>
    </source>
</reference>
<dbReference type="EMBL" id="JAKJPQ010000003">
    <property type="protein sequence ID" value="MCI2260938.1"/>
    <property type="molecule type" value="Genomic_DNA"/>
</dbReference>
<dbReference type="AlphaFoldDB" id="A0AAU8I1S7"/>
<dbReference type="NCBIfam" id="TIGR01837">
    <property type="entry name" value="PHA_granule_1"/>
    <property type="match status" value="1"/>
</dbReference>
<reference evidence="2 4" key="1">
    <citation type="journal article" date="2022" name="Curr. Microbiol.">
        <title>Xanthomonas indica sp. nov., a Novel Member of Non-Pathogenic Xanthomonas Community from Healthy Rice Seeds.</title>
        <authorList>
            <person name="Rana R."/>
            <person name="Madhavan V.N."/>
            <person name="Saroha T."/>
            <person name="Bansal K."/>
            <person name="Kaur A."/>
            <person name="Sonti R.V."/>
            <person name="Patel H.K."/>
            <person name="Patil P.B."/>
        </authorList>
    </citation>
    <scope>NUCLEOTIDE SEQUENCE [LARGE SCALE GENOMIC DNA]</scope>
    <source>
        <strain evidence="2 4">PPL560</strain>
    </source>
</reference>
<evidence type="ECO:0000313" key="2">
    <source>
        <dbReference type="EMBL" id="MCI2260938.1"/>
    </source>
</evidence>
<dbReference type="InterPro" id="IPR008769">
    <property type="entry name" value="PhaF_PhaI"/>
</dbReference>
<dbReference type="PANTHER" id="PTHR38664">
    <property type="entry name" value="SLR0058 PROTEIN"/>
    <property type="match status" value="1"/>
</dbReference>
<sequence length="214" mass="22860">MATLKKSARKKRSTAPADETLQAQAEKLSKRLGESAQQVWLAGVGAFGRAQAEGGKLFETLVKEGLNLEQSTRKLAGGGVDAVRDAVENRVGQARERAADTWDRLEKVFEDRVQRALRRLEVPSREDLGALIERVDALNGELRHLRGGRAPQASGKAPAAKKTAKKTAAAQPGAAKRAAPARRRAGPVVAKVAPAKSAPKRASRKRNAVPTPAE</sequence>
<feature type="compositionally biased region" description="Basic residues" evidence="1">
    <location>
        <begin position="198"/>
        <end position="207"/>
    </location>
</feature>
<feature type="compositionally biased region" description="Basic residues" evidence="1">
    <location>
        <begin position="1"/>
        <end position="13"/>
    </location>
</feature>
<dbReference type="RefSeq" id="WP_242159048.1">
    <property type="nucleotide sequence ID" value="NZ_CP131914.1"/>
</dbReference>
<dbReference type="Pfam" id="PF05597">
    <property type="entry name" value="Phasin"/>
    <property type="match status" value="1"/>
</dbReference>